<keyword evidence="4 6" id="KW-0326">Glycosidase</keyword>
<keyword evidence="3 6" id="KW-0119">Carbohydrate metabolism</keyword>
<keyword evidence="7" id="KW-0732">Signal</keyword>
<dbReference type="EMBL" id="CYXZ01000038">
    <property type="protein sequence ID" value="CUN30395.1"/>
    <property type="molecule type" value="Genomic_DNA"/>
</dbReference>
<dbReference type="SUPFAM" id="SSF51445">
    <property type="entry name" value="(Trans)glycosidases"/>
    <property type="match status" value="1"/>
</dbReference>
<dbReference type="GO" id="GO:0045493">
    <property type="term" value="P:xylan catabolic process"/>
    <property type="evidence" value="ECO:0007669"/>
    <property type="project" value="UniProtKB-KW"/>
</dbReference>
<feature type="chain" id="PRO_5008014214" description="Beta-xylanase" evidence="7">
    <location>
        <begin position="34"/>
        <end position="633"/>
    </location>
</feature>
<accession>A0A173VWA8</accession>
<reference evidence="9 10" key="1">
    <citation type="submission" date="2015-09" db="EMBL/GenBank/DDBJ databases">
        <authorList>
            <consortium name="Pathogen Informatics"/>
        </authorList>
    </citation>
    <scope>NUCLEOTIDE SEQUENCE [LARGE SCALE GENOMIC DNA]</scope>
    <source>
        <strain evidence="9 10">2789STDY5834960</strain>
    </source>
</reference>
<dbReference type="Pfam" id="PF00331">
    <property type="entry name" value="Glyco_hydro_10"/>
    <property type="match status" value="1"/>
</dbReference>
<comment type="similarity">
    <text evidence="1 6">Belongs to the glycosyl hydrolase 10 (cellulase F) family.</text>
</comment>
<dbReference type="PROSITE" id="PS51760">
    <property type="entry name" value="GH10_2"/>
    <property type="match status" value="1"/>
</dbReference>
<dbReference type="InterPro" id="IPR001000">
    <property type="entry name" value="GH10_dom"/>
</dbReference>
<dbReference type="Gene3D" id="3.20.20.80">
    <property type="entry name" value="Glycosidases"/>
    <property type="match status" value="1"/>
</dbReference>
<evidence type="ECO:0000313" key="10">
    <source>
        <dbReference type="Proteomes" id="UP000095350"/>
    </source>
</evidence>
<keyword evidence="9" id="KW-0858">Xylan degradation</keyword>
<keyword evidence="5 6" id="KW-0624">Polysaccharide degradation</keyword>
<evidence type="ECO:0000256" key="5">
    <source>
        <dbReference type="ARBA" id="ARBA00023326"/>
    </source>
</evidence>
<dbReference type="GO" id="GO:0031176">
    <property type="term" value="F:endo-1,4-beta-xylanase activity"/>
    <property type="evidence" value="ECO:0007669"/>
    <property type="project" value="UniProtKB-EC"/>
</dbReference>
<evidence type="ECO:0000259" key="8">
    <source>
        <dbReference type="PROSITE" id="PS51760"/>
    </source>
</evidence>
<evidence type="ECO:0000256" key="7">
    <source>
        <dbReference type="SAM" id="SignalP"/>
    </source>
</evidence>
<feature type="signal peptide" evidence="7">
    <location>
        <begin position="1"/>
        <end position="33"/>
    </location>
</feature>
<evidence type="ECO:0000256" key="6">
    <source>
        <dbReference type="RuleBase" id="RU361174"/>
    </source>
</evidence>
<evidence type="ECO:0000256" key="1">
    <source>
        <dbReference type="ARBA" id="ARBA00007495"/>
    </source>
</evidence>
<dbReference type="PRINTS" id="PR00134">
    <property type="entry name" value="GLHYDRLASE10"/>
</dbReference>
<dbReference type="RefSeq" id="WP_055195956.1">
    <property type="nucleotide sequence ID" value="NZ_CABIYH010000038.1"/>
</dbReference>
<dbReference type="PANTHER" id="PTHR31490:SF90">
    <property type="entry name" value="ENDO-1,4-BETA-XYLANASE A"/>
    <property type="match status" value="1"/>
</dbReference>
<evidence type="ECO:0000256" key="4">
    <source>
        <dbReference type="ARBA" id="ARBA00023295"/>
    </source>
</evidence>
<evidence type="ECO:0000256" key="3">
    <source>
        <dbReference type="ARBA" id="ARBA00023277"/>
    </source>
</evidence>
<gene>
    <name evidence="9" type="primary">xynA_2</name>
    <name evidence="9" type="ORF">ERS852572_03491</name>
</gene>
<protein>
    <recommendedName>
        <fullName evidence="6">Beta-xylanase</fullName>
        <ecNumber evidence="6">3.2.1.8</ecNumber>
    </recommendedName>
</protein>
<dbReference type="EC" id="3.2.1.8" evidence="6"/>
<dbReference type="OrthoDB" id="9809277at2"/>
<dbReference type="STRING" id="166486.ERS852572_03491"/>
<dbReference type="SMART" id="SM00633">
    <property type="entry name" value="Glyco_10"/>
    <property type="match status" value="1"/>
</dbReference>
<dbReference type="Proteomes" id="UP000095350">
    <property type="component" value="Unassembled WGS sequence"/>
</dbReference>
<organism evidence="9 10">
    <name type="scientific">Roseburia intestinalis</name>
    <dbReference type="NCBI Taxonomy" id="166486"/>
    <lineage>
        <taxon>Bacteria</taxon>
        <taxon>Bacillati</taxon>
        <taxon>Bacillota</taxon>
        <taxon>Clostridia</taxon>
        <taxon>Lachnospirales</taxon>
        <taxon>Lachnospiraceae</taxon>
        <taxon>Roseburia</taxon>
    </lineage>
</organism>
<evidence type="ECO:0000256" key="2">
    <source>
        <dbReference type="ARBA" id="ARBA00022801"/>
    </source>
</evidence>
<dbReference type="PANTHER" id="PTHR31490">
    <property type="entry name" value="GLYCOSYL HYDROLASE"/>
    <property type="match status" value="1"/>
</dbReference>
<dbReference type="Gene3D" id="2.60.120.260">
    <property type="entry name" value="Galactose-binding domain-like"/>
    <property type="match status" value="1"/>
</dbReference>
<dbReference type="InterPro" id="IPR044846">
    <property type="entry name" value="GH10"/>
</dbReference>
<evidence type="ECO:0000313" key="9">
    <source>
        <dbReference type="EMBL" id="CUN30395.1"/>
    </source>
</evidence>
<dbReference type="GeneID" id="61435196"/>
<proteinExistence type="inferred from homology"/>
<dbReference type="InterPro" id="IPR017853">
    <property type="entry name" value="GH"/>
</dbReference>
<comment type="catalytic activity">
    <reaction evidence="6">
        <text>Endohydrolysis of (1-&gt;4)-beta-D-xylosidic linkages in xylans.</text>
        <dbReference type="EC" id="3.2.1.8"/>
    </reaction>
</comment>
<feature type="domain" description="GH10" evidence="8">
    <location>
        <begin position="70"/>
        <end position="436"/>
    </location>
</feature>
<sequence length="633" mass="71993">MKAGKVRKKVLALLLAGTAILGLTGGGTMQVEAAGQENAYVDTSSYEQLYKLYEDYFKLGIACQAMDHWNDPTAEIGNQEKEELINRMFNSMTFGNELKPAYNFDASSENLFKVDFAAEEMLEWAKENNMKVRGHVLVWHSQVDPSIFAIDYQAYADGKLTKSDTAKLDEECLVDREELLARLKRYIYGVLEYTYKNGYADVIYAWDVVNEAADENQYDGLRRSYWYQIIGPDYLYYAFLYAREAETLYAKQYASLYGLDADTDDLSSIQPKLFYNDYNEWFGSRSDAIIHFLTEEPWNENHEKVKSSVINPDGDGTIYGDGLLDGIGMQGHLDDTQNIEQYMIALEKYNAAVPELHITELDIGRTGTDANANYYQAKFYYEFFSRLIEEVKKGVNLTSVTLWGLTDDASWRRDSNPLLFNADLSKKPAFEAMVMAAKGEEFSMTPEKIAVEAKDMLVTFEPFKEDGKTKTVTPQDIGAVSRGSGHQSVITVVNEENHTEDAAIGFSLRVRRNENDASMKMDVSSYIGKTIKITAFVKTQDKKIRMGLDGAESKLLVEEKSLGDWTELSTVCEISEELNSAYLFFETDGNADFYLDDISITCQDTDIIEQEQKEMSLWEKIVKFFENLFHSDK</sequence>
<dbReference type="AlphaFoldDB" id="A0A173VWA8"/>
<dbReference type="PaxDb" id="166486-ERS852572_03491"/>
<name>A0A173VWA8_9FIRM</name>
<keyword evidence="2 6" id="KW-0378">Hydrolase</keyword>